<reference evidence="1 2" key="1">
    <citation type="journal article" date="2021" name="J. Hered.">
        <title>A chromosome-level genome assembly of the parasitoid wasp, Cotesia glomerata (Hymenoptera: Braconidae).</title>
        <authorList>
            <person name="Pinto B.J."/>
            <person name="Weis J.J."/>
            <person name="Gamble T."/>
            <person name="Ode P.J."/>
            <person name="Paul R."/>
            <person name="Zaspel J.M."/>
        </authorList>
    </citation>
    <scope>NUCLEOTIDE SEQUENCE [LARGE SCALE GENOMIC DNA]</scope>
    <source>
        <strain evidence="1">CgM1</strain>
    </source>
</reference>
<evidence type="ECO:0000313" key="2">
    <source>
        <dbReference type="Proteomes" id="UP000826195"/>
    </source>
</evidence>
<gene>
    <name evidence="1" type="ORF">KQX54_009872</name>
</gene>
<proteinExistence type="predicted"/>
<accession>A0AAV7ITM7</accession>
<dbReference type="Proteomes" id="UP000826195">
    <property type="component" value="Unassembled WGS sequence"/>
</dbReference>
<dbReference type="AlphaFoldDB" id="A0AAV7ITM7"/>
<organism evidence="1 2">
    <name type="scientific">Cotesia glomerata</name>
    <name type="common">Lepidopteran parasitic wasp</name>
    <name type="synonym">Apanteles glomeratus</name>
    <dbReference type="NCBI Taxonomy" id="32391"/>
    <lineage>
        <taxon>Eukaryota</taxon>
        <taxon>Metazoa</taxon>
        <taxon>Ecdysozoa</taxon>
        <taxon>Arthropoda</taxon>
        <taxon>Hexapoda</taxon>
        <taxon>Insecta</taxon>
        <taxon>Pterygota</taxon>
        <taxon>Neoptera</taxon>
        <taxon>Endopterygota</taxon>
        <taxon>Hymenoptera</taxon>
        <taxon>Apocrita</taxon>
        <taxon>Ichneumonoidea</taxon>
        <taxon>Braconidae</taxon>
        <taxon>Microgastrinae</taxon>
        <taxon>Cotesia</taxon>
    </lineage>
</organism>
<comment type="caution">
    <text evidence="1">The sequence shown here is derived from an EMBL/GenBank/DDBJ whole genome shotgun (WGS) entry which is preliminary data.</text>
</comment>
<keyword evidence="2" id="KW-1185">Reference proteome</keyword>
<name>A0AAV7ITM7_COTGL</name>
<sequence length="174" mass="20102">MIKNCDAPNDEWPRFYVTVKGQARSHEEGMKNLSVLETENHAFSSVDVQPEEITARIEREKRQELLKKKLTLLESIKDTKENVTVVSFANKYKINFPFETKDEFEKFDGRLKTESSLRLDFISLLNFWYAPTITTINCLNEVFKAHNCGNPSDILQAVGVILSNAKDWEGNRKK</sequence>
<dbReference type="EMBL" id="JAHXZJ010000747">
    <property type="protein sequence ID" value="KAH0557661.1"/>
    <property type="molecule type" value="Genomic_DNA"/>
</dbReference>
<evidence type="ECO:0000313" key="1">
    <source>
        <dbReference type="EMBL" id="KAH0557661.1"/>
    </source>
</evidence>
<protein>
    <submittedName>
        <fullName evidence="1">Uncharacterized protein</fullName>
    </submittedName>
</protein>